<proteinExistence type="inferred from homology"/>
<organism evidence="12 13">
    <name type="scientific">Achlya hypogyna</name>
    <name type="common">Oomycete</name>
    <name type="synonym">Protoachlya hypogyna</name>
    <dbReference type="NCBI Taxonomy" id="1202772"/>
    <lineage>
        <taxon>Eukaryota</taxon>
        <taxon>Sar</taxon>
        <taxon>Stramenopiles</taxon>
        <taxon>Oomycota</taxon>
        <taxon>Saprolegniomycetes</taxon>
        <taxon>Saprolegniales</taxon>
        <taxon>Achlyaceae</taxon>
        <taxon>Achlya</taxon>
    </lineage>
</organism>
<keyword evidence="13" id="KW-1185">Reference proteome</keyword>
<feature type="domain" description="Peptidase M16 middle/third" evidence="10">
    <location>
        <begin position="390"/>
        <end position="663"/>
    </location>
</feature>
<dbReference type="Pfam" id="PF05193">
    <property type="entry name" value="Peptidase_M16_C"/>
    <property type="match status" value="1"/>
</dbReference>
<dbReference type="AlphaFoldDB" id="A0A1V9YL43"/>
<keyword evidence="5" id="KW-0862">Zinc</keyword>
<evidence type="ECO:0000256" key="5">
    <source>
        <dbReference type="ARBA" id="ARBA00022833"/>
    </source>
</evidence>
<dbReference type="InterPro" id="IPR054734">
    <property type="entry name" value="PqqF-like_C_4"/>
</dbReference>
<accession>A0A1V9YL43</accession>
<gene>
    <name evidence="12" type="ORF">ACHHYP_10570</name>
</gene>
<dbReference type="GO" id="GO:0051603">
    <property type="term" value="P:proteolysis involved in protein catabolic process"/>
    <property type="evidence" value="ECO:0007669"/>
    <property type="project" value="TreeGrafter"/>
</dbReference>
<reference evidence="12 13" key="1">
    <citation type="journal article" date="2014" name="Genome Biol. Evol.">
        <title>The secreted proteins of Achlya hypogyna and Thraustotheca clavata identify the ancestral oomycete secretome and reveal gene acquisitions by horizontal gene transfer.</title>
        <authorList>
            <person name="Misner I."/>
            <person name="Blouin N."/>
            <person name="Leonard G."/>
            <person name="Richards T.A."/>
            <person name="Lane C.E."/>
        </authorList>
    </citation>
    <scope>NUCLEOTIDE SEQUENCE [LARGE SCALE GENOMIC DNA]</scope>
    <source>
        <strain evidence="12 13">ATCC 48635</strain>
    </source>
</reference>
<evidence type="ECO:0000256" key="1">
    <source>
        <dbReference type="ARBA" id="ARBA00007261"/>
    </source>
</evidence>
<evidence type="ECO:0000313" key="12">
    <source>
        <dbReference type="EMBL" id="OQR86396.1"/>
    </source>
</evidence>
<keyword evidence="6 12" id="KW-0482">Metalloprotease</keyword>
<evidence type="ECO:0000256" key="7">
    <source>
        <dbReference type="RuleBase" id="RU004447"/>
    </source>
</evidence>
<dbReference type="FunFam" id="3.30.830.10:FF:000005">
    <property type="entry name" value="nardilysin isoform X1"/>
    <property type="match status" value="1"/>
</dbReference>
<dbReference type="PANTHER" id="PTHR43690:SF18">
    <property type="entry name" value="INSULIN-DEGRADING ENZYME-RELATED"/>
    <property type="match status" value="1"/>
</dbReference>
<dbReference type="OrthoDB" id="952271at2759"/>
<dbReference type="PROSITE" id="PS00143">
    <property type="entry name" value="INSULINASE"/>
    <property type="match status" value="1"/>
</dbReference>
<keyword evidence="2 12" id="KW-0645">Protease</keyword>
<dbReference type="Pfam" id="PF16187">
    <property type="entry name" value="Peptidase_M16_M"/>
    <property type="match status" value="1"/>
</dbReference>
<evidence type="ECO:0000259" key="9">
    <source>
        <dbReference type="Pfam" id="PF05193"/>
    </source>
</evidence>
<evidence type="ECO:0000256" key="2">
    <source>
        <dbReference type="ARBA" id="ARBA00022670"/>
    </source>
</evidence>
<evidence type="ECO:0000259" key="11">
    <source>
        <dbReference type="Pfam" id="PF22456"/>
    </source>
</evidence>
<comment type="caution">
    <text evidence="12">The sequence shown here is derived from an EMBL/GenBank/DDBJ whole genome shotgun (WGS) entry which is preliminary data.</text>
</comment>
<dbReference type="GO" id="GO:0004222">
    <property type="term" value="F:metalloendopeptidase activity"/>
    <property type="evidence" value="ECO:0007669"/>
    <property type="project" value="InterPro"/>
</dbReference>
<dbReference type="SUPFAM" id="SSF63411">
    <property type="entry name" value="LuxS/MPP-like metallohydrolase"/>
    <property type="match status" value="4"/>
</dbReference>
<dbReference type="Pfam" id="PF00675">
    <property type="entry name" value="Peptidase_M16"/>
    <property type="match status" value="1"/>
</dbReference>
<feature type="domain" description="Coenzyme PQQ synthesis protein F-like C-terminal lobe" evidence="11">
    <location>
        <begin position="769"/>
        <end position="868"/>
    </location>
</feature>
<name>A0A1V9YL43_ACHHY</name>
<dbReference type="EMBL" id="JNBR01001508">
    <property type="protein sequence ID" value="OQR86396.1"/>
    <property type="molecule type" value="Genomic_DNA"/>
</dbReference>
<dbReference type="Pfam" id="PF22456">
    <property type="entry name" value="PqqF-like_C_4"/>
    <property type="match status" value="1"/>
</dbReference>
<dbReference type="Gene3D" id="3.30.830.10">
    <property type="entry name" value="Metalloenzyme, LuxS/M16 peptidase-like"/>
    <property type="match status" value="4"/>
</dbReference>
<sequence length="957" mass="104083">MQKVRGIWGTGSKWVGGLEVSRQDLRLYRAITLPNKLTVLLVSDEAAEKAAASLAVGVGHQSDPPNVPGLAHFLEHMLFLGTTKYPDETAYKSYLSAHGGRSNASTSAIGTNYYFDVAPPHLFGALDRFAQFFISPLFTPSATEREMHAVDAENAKNLMDDGRRFYQLSKSLANPAHPFHKFGTGNLTTLRNTPAALGIDVRAELLAFHARHYSANAMKLVIYGKDDLDTLEEWATALFSPIANAPAAADAPPPALPYDEAHLGRFVQVVPVRDLRSLELTFPLPSMQPHFLDKPHRVLSHLLGHEGRGSLCAHLRALGLANGVSTGLTRDYGDWSQFSVKIALTAAGLDAVPAVATACFQYVRLLANADDATLQRVFDETQTLSALQLRFRNQEKPIAYVAYLARNLQLFPLERAVSGPYVLDNFHSQRFRDIVALLTPRRLRLYLTSQRVVPDSVEPWLGAAYADSPLDQLWLQQWEAVPPTPALHLPPPNPFLPSALDLMAGRGAMALVREGGGLRGWHWEGNPFGQPKASARFKWYAAAAYATPEASVLTELYTLWLDDVLAESLYDAQVAGTKIHASNTTAGVTLHVAGYDESLPRVVAAVLALQQQPMDPAVLARLRDALERDLANTLLEEPHRWAVYQRQLALTHGKWAVHDKLAALQAIADLPAALSAHAAALFASPKVEAFVYGNMAQVSQAQVDDLLATVAPDAPGAFAHDVPEPRNYALSGEAVLQVHAPNTGNGNGAVHLAFECGGDAPADRAAAALLAQVLKVPCFTTLRTREQLGYIVSSSAGSNHGAMYVYVTVQSNVASPAAVQTRIELFLESFQATLATMADADFEKHKDALVGNLLEKPKTYEEASARLWEEIAAQTYDFERREAVAAAVRVLDKADVEALLARGLVDKATRKLFATQVWPATSTIERAANAIDSIEAFQKDRPLCPPRAKVAMLPAKL</sequence>
<feature type="domain" description="Peptidase M16 C-terminal" evidence="9">
    <location>
        <begin position="202"/>
        <end position="371"/>
    </location>
</feature>
<feature type="domain" description="Peptidase M16 N-terminal" evidence="8">
    <location>
        <begin position="39"/>
        <end position="175"/>
    </location>
</feature>
<dbReference type="Proteomes" id="UP000243579">
    <property type="component" value="Unassembled WGS sequence"/>
</dbReference>
<dbReference type="InterPro" id="IPR011249">
    <property type="entry name" value="Metalloenz_LuxS/M16"/>
</dbReference>
<dbReference type="PANTHER" id="PTHR43690">
    <property type="entry name" value="NARDILYSIN"/>
    <property type="match status" value="1"/>
</dbReference>
<keyword evidence="3" id="KW-0479">Metal-binding</keyword>
<dbReference type="GO" id="GO:0005739">
    <property type="term" value="C:mitochondrion"/>
    <property type="evidence" value="ECO:0007669"/>
    <property type="project" value="TreeGrafter"/>
</dbReference>
<evidence type="ECO:0000259" key="8">
    <source>
        <dbReference type="Pfam" id="PF00675"/>
    </source>
</evidence>
<evidence type="ECO:0000256" key="3">
    <source>
        <dbReference type="ARBA" id="ARBA00022723"/>
    </source>
</evidence>
<dbReference type="GO" id="GO:0005829">
    <property type="term" value="C:cytosol"/>
    <property type="evidence" value="ECO:0007669"/>
    <property type="project" value="TreeGrafter"/>
</dbReference>
<dbReference type="InterPro" id="IPR050626">
    <property type="entry name" value="Peptidase_M16"/>
</dbReference>
<evidence type="ECO:0000256" key="6">
    <source>
        <dbReference type="ARBA" id="ARBA00023049"/>
    </source>
</evidence>
<dbReference type="STRING" id="1202772.A0A1V9YL43"/>
<dbReference type="GO" id="GO:0046872">
    <property type="term" value="F:metal ion binding"/>
    <property type="evidence" value="ECO:0007669"/>
    <property type="project" value="UniProtKB-KW"/>
</dbReference>
<dbReference type="InterPro" id="IPR032632">
    <property type="entry name" value="Peptidase_M16_M"/>
</dbReference>
<evidence type="ECO:0000259" key="10">
    <source>
        <dbReference type="Pfam" id="PF16187"/>
    </source>
</evidence>
<dbReference type="InterPro" id="IPR011765">
    <property type="entry name" value="Pept_M16_N"/>
</dbReference>
<keyword evidence="4" id="KW-0378">Hydrolase</keyword>
<comment type="similarity">
    <text evidence="1 7">Belongs to the peptidase M16 family.</text>
</comment>
<dbReference type="FunFam" id="3.30.830.10:FF:000004">
    <property type="entry name" value="Putative insulin-degrading enzyme"/>
    <property type="match status" value="1"/>
</dbReference>
<evidence type="ECO:0000256" key="4">
    <source>
        <dbReference type="ARBA" id="ARBA00022801"/>
    </source>
</evidence>
<dbReference type="InterPro" id="IPR007863">
    <property type="entry name" value="Peptidase_M16_C"/>
</dbReference>
<evidence type="ECO:0000313" key="13">
    <source>
        <dbReference type="Proteomes" id="UP000243579"/>
    </source>
</evidence>
<protein>
    <submittedName>
        <fullName evidence="12">Insulin-degrading-like enzyme, metalloprotease family M16A</fullName>
    </submittedName>
</protein>
<dbReference type="InterPro" id="IPR001431">
    <property type="entry name" value="Pept_M16_Zn_BS"/>
</dbReference>
<dbReference type="GO" id="GO:0043171">
    <property type="term" value="P:peptide catabolic process"/>
    <property type="evidence" value="ECO:0007669"/>
    <property type="project" value="TreeGrafter"/>
</dbReference>